<dbReference type="AlphaFoldDB" id="A0A840VCH1"/>
<name>A0A840VCH1_9BACT</name>
<evidence type="ECO:0000313" key="4">
    <source>
        <dbReference type="EMBL" id="MBB5352348.1"/>
    </source>
</evidence>
<evidence type="ECO:0000256" key="1">
    <source>
        <dbReference type="SAM" id="Coils"/>
    </source>
</evidence>
<sequence length="171" mass="18852">MKPDFVAIACCAALAIMTGAVASHFASVQQMVELAHQGKVAPPAPANSQSPDDASWQEWVARLQQQNQLLRQTLESRTAGEVPEAPILTSTGLNDDDLRRMIQTLVQQNQELQSKLAETNRDVMALEFRVDSHSEQFRPLNLSEPTEVPDSSSPLDDLREDIGVLPPMDLH</sequence>
<dbReference type="RefSeq" id="WP_184019310.1">
    <property type="nucleotide sequence ID" value="NZ_JACHFD010000012.1"/>
</dbReference>
<proteinExistence type="predicted"/>
<dbReference type="Proteomes" id="UP000557717">
    <property type="component" value="Unassembled WGS sequence"/>
</dbReference>
<comment type="caution">
    <text evidence="4">The sequence shown here is derived from an EMBL/GenBank/DDBJ whole genome shotgun (WGS) entry which is preliminary data.</text>
</comment>
<feature type="signal peptide" evidence="3">
    <location>
        <begin position="1"/>
        <end position="22"/>
    </location>
</feature>
<organism evidence="4 5">
    <name type="scientific">Haloferula luteola</name>
    <dbReference type="NCBI Taxonomy" id="595692"/>
    <lineage>
        <taxon>Bacteria</taxon>
        <taxon>Pseudomonadati</taxon>
        <taxon>Verrucomicrobiota</taxon>
        <taxon>Verrucomicrobiia</taxon>
        <taxon>Verrucomicrobiales</taxon>
        <taxon>Verrucomicrobiaceae</taxon>
        <taxon>Haloferula</taxon>
    </lineage>
</organism>
<reference evidence="4 5" key="1">
    <citation type="submission" date="2020-08" db="EMBL/GenBank/DDBJ databases">
        <title>Genomic Encyclopedia of Type Strains, Phase IV (KMG-IV): sequencing the most valuable type-strain genomes for metagenomic binning, comparative biology and taxonomic classification.</title>
        <authorList>
            <person name="Goeker M."/>
        </authorList>
    </citation>
    <scope>NUCLEOTIDE SEQUENCE [LARGE SCALE GENOMIC DNA]</scope>
    <source>
        <strain evidence="4 5">YC6886</strain>
    </source>
</reference>
<evidence type="ECO:0000256" key="3">
    <source>
        <dbReference type="SAM" id="SignalP"/>
    </source>
</evidence>
<keyword evidence="1" id="KW-0175">Coiled coil</keyword>
<gene>
    <name evidence="4" type="ORF">HNR46_002593</name>
</gene>
<dbReference type="EMBL" id="JACHFD010000012">
    <property type="protein sequence ID" value="MBB5352348.1"/>
    <property type="molecule type" value="Genomic_DNA"/>
</dbReference>
<evidence type="ECO:0000313" key="5">
    <source>
        <dbReference type="Proteomes" id="UP000557717"/>
    </source>
</evidence>
<protein>
    <submittedName>
        <fullName evidence="4">Uncharacterized protein</fullName>
    </submittedName>
</protein>
<evidence type="ECO:0000256" key="2">
    <source>
        <dbReference type="SAM" id="MobiDB-lite"/>
    </source>
</evidence>
<feature type="coiled-coil region" evidence="1">
    <location>
        <begin position="95"/>
        <end position="129"/>
    </location>
</feature>
<keyword evidence="5" id="KW-1185">Reference proteome</keyword>
<feature type="chain" id="PRO_5032672901" evidence="3">
    <location>
        <begin position="23"/>
        <end position="171"/>
    </location>
</feature>
<keyword evidence="3" id="KW-0732">Signal</keyword>
<feature type="region of interest" description="Disordered" evidence="2">
    <location>
        <begin position="133"/>
        <end position="171"/>
    </location>
</feature>
<accession>A0A840VCH1</accession>